<dbReference type="Pfam" id="PF02687">
    <property type="entry name" value="FtsX"/>
    <property type="match status" value="2"/>
</dbReference>
<evidence type="ECO:0000256" key="5">
    <source>
        <dbReference type="ARBA" id="ARBA00023136"/>
    </source>
</evidence>
<feature type="transmembrane region" description="Helical" evidence="6">
    <location>
        <begin position="735"/>
        <end position="752"/>
    </location>
</feature>
<keyword evidence="4 6" id="KW-1133">Transmembrane helix</keyword>
<feature type="transmembrane region" description="Helical" evidence="6">
    <location>
        <begin position="680"/>
        <end position="705"/>
    </location>
</feature>
<evidence type="ECO:0000256" key="3">
    <source>
        <dbReference type="ARBA" id="ARBA00022692"/>
    </source>
</evidence>
<organism evidence="9 10">
    <name type="scientific">Mucilaginibacter calamicampi</name>
    <dbReference type="NCBI Taxonomy" id="1302352"/>
    <lineage>
        <taxon>Bacteria</taxon>
        <taxon>Pseudomonadati</taxon>
        <taxon>Bacteroidota</taxon>
        <taxon>Sphingobacteriia</taxon>
        <taxon>Sphingobacteriales</taxon>
        <taxon>Sphingobacteriaceae</taxon>
        <taxon>Mucilaginibacter</taxon>
    </lineage>
</organism>
<dbReference type="PROSITE" id="PS51257">
    <property type="entry name" value="PROKAR_LIPOPROTEIN"/>
    <property type="match status" value="1"/>
</dbReference>
<sequence length="800" mass="89257">MLNNYIKIAWRNLWKHKFYTSINIFGLALSISCSIILFLFITYHLSFDTYHREAKNIYRVVHSITFEDGVPMYDQGAPLALARDLKANDPRIKDIGILLRMHNINVVIEGDDNKEKKKFAEHENIGLTDGQFFKLFDYQWEQGNKNTALTQPNTVVLSHSLAQKYFNSQDVVGKTIRVDSKNTFTVTGVVADHPANTDIKSDLFLSLSSLKNITPEYAKAIEQQWSFINSTNSVYLTLQDDVDPQVIERSIAQLNIKAQGANMAQAFHFMLLPLSDMHFDGRFAGVMQRSLLTTLGIIGLLLIIIACVNFVNMATAQSFKRAKEIGTRKVLGSSPGAIFIQFICETAYIVIFAVLLAFAMVAVACPTINNWLQTQLSFNFFTDYKLAIFITLILMVVIPAAGAYPALILSRFKPVNALKNQISTQLQTGAFTRKGLIVVQNVIAQVLIVSTILITMQVRYLKTTDLGFDKTATVMLPVPDNAKSKTDYLRNQLMADPAIKNVSFCYMAPSSTSGRGGSIKYDTRNWEKFVGHEVTGDANYVKTFGLRLAAGRSFNESDDAREFLINETMMHQLGVKDPQQVLGRKFTAGNLSNEPGIIVGVVKDFHATSLYVPIAPEYIAPFRKEYHFAGVKIGPGNPSSAIQRIQKAWEGVYPDHVFEYRFLDEQLADFYKKEEMMNKLISTSAIVAIAISCLGILGLISLIAVQRTKEIGIRKVLGASVAGITAMLSKDFLKLILIAVVVASPIAWWIMSKWLQGFAYRIDIQWWLFVIAAVLAILIAFITVGYQAVKAAMANPVKSL</sequence>
<dbReference type="RefSeq" id="WP_377100750.1">
    <property type="nucleotide sequence ID" value="NZ_JBHTHU010000009.1"/>
</dbReference>
<proteinExistence type="predicted"/>
<dbReference type="InterPro" id="IPR025857">
    <property type="entry name" value="MacB_PCD"/>
</dbReference>
<comment type="caution">
    <text evidence="9">The sequence shown here is derived from an EMBL/GenBank/DDBJ whole genome shotgun (WGS) entry which is preliminary data.</text>
</comment>
<evidence type="ECO:0000256" key="6">
    <source>
        <dbReference type="SAM" id="Phobius"/>
    </source>
</evidence>
<dbReference type="InterPro" id="IPR050250">
    <property type="entry name" value="Macrolide_Exporter_MacB"/>
</dbReference>
<dbReference type="PANTHER" id="PTHR30572">
    <property type="entry name" value="MEMBRANE COMPONENT OF TRANSPORTER-RELATED"/>
    <property type="match status" value="1"/>
</dbReference>
<name>A0ABW2YYR7_9SPHI</name>
<feature type="transmembrane region" description="Helical" evidence="6">
    <location>
        <begin position="442"/>
        <end position="461"/>
    </location>
</feature>
<protein>
    <submittedName>
        <fullName evidence="9">ABC transporter permease</fullName>
    </submittedName>
</protein>
<evidence type="ECO:0000256" key="1">
    <source>
        <dbReference type="ARBA" id="ARBA00004651"/>
    </source>
</evidence>
<evidence type="ECO:0000256" key="2">
    <source>
        <dbReference type="ARBA" id="ARBA00022475"/>
    </source>
</evidence>
<comment type="subcellular location">
    <subcellularLocation>
        <location evidence="1">Cell membrane</location>
        <topology evidence="1">Multi-pass membrane protein</topology>
    </subcellularLocation>
</comment>
<keyword evidence="5 6" id="KW-0472">Membrane</keyword>
<evidence type="ECO:0000313" key="9">
    <source>
        <dbReference type="EMBL" id="MFD0750988.1"/>
    </source>
</evidence>
<feature type="transmembrane region" description="Helical" evidence="6">
    <location>
        <begin position="386"/>
        <end position="408"/>
    </location>
</feature>
<feature type="transmembrane region" description="Helical" evidence="6">
    <location>
        <begin position="291"/>
        <end position="311"/>
    </location>
</feature>
<feature type="transmembrane region" description="Helical" evidence="6">
    <location>
        <begin position="764"/>
        <end position="789"/>
    </location>
</feature>
<evidence type="ECO:0000313" key="10">
    <source>
        <dbReference type="Proteomes" id="UP001596958"/>
    </source>
</evidence>
<feature type="domain" description="MacB-like periplasmic core" evidence="8">
    <location>
        <begin position="20"/>
        <end position="253"/>
    </location>
</feature>
<keyword evidence="3 6" id="KW-0812">Transmembrane</keyword>
<gene>
    <name evidence="9" type="ORF">ACFQZS_12605</name>
</gene>
<feature type="transmembrane region" description="Helical" evidence="6">
    <location>
        <begin position="20"/>
        <end position="45"/>
    </location>
</feature>
<feature type="domain" description="MacB-like periplasmic core" evidence="8">
    <location>
        <begin position="450"/>
        <end position="637"/>
    </location>
</feature>
<feature type="domain" description="ABC3 transporter permease C-terminal" evidence="7">
    <location>
        <begin position="685"/>
        <end position="796"/>
    </location>
</feature>
<keyword evidence="10" id="KW-1185">Reference proteome</keyword>
<reference evidence="10" key="1">
    <citation type="journal article" date="2019" name="Int. J. Syst. Evol. Microbiol.">
        <title>The Global Catalogue of Microorganisms (GCM) 10K type strain sequencing project: providing services to taxonomists for standard genome sequencing and annotation.</title>
        <authorList>
            <consortium name="The Broad Institute Genomics Platform"/>
            <consortium name="The Broad Institute Genome Sequencing Center for Infectious Disease"/>
            <person name="Wu L."/>
            <person name="Ma J."/>
        </authorList>
    </citation>
    <scope>NUCLEOTIDE SEQUENCE [LARGE SCALE GENOMIC DNA]</scope>
    <source>
        <strain evidence="10">CCUG 63418</strain>
    </source>
</reference>
<evidence type="ECO:0000256" key="4">
    <source>
        <dbReference type="ARBA" id="ARBA00022989"/>
    </source>
</evidence>
<dbReference type="Proteomes" id="UP001596958">
    <property type="component" value="Unassembled WGS sequence"/>
</dbReference>
<dbReference type="Pfam" id="PF12704">
    <property type="entry name" value="MacB_PCD"/>
    <property type="match status" value="2"/>
</dbReference>
<dbReference type="InterPro" id="IPR003838">
    <property type="entry name" value="ABC3_permease_C"/>
</dbReference>
<evidence type="ECO:0000259" key="7">
    <source>
        <dbReference type="Pfam" id="PF02687"/>
    </source>
</evidence>
<dbReference type="EMBL" id="JBHTHU010000009">
    <property type="protein sequence ID" value="MFD0750988.1"/>
    <property type="molecule type" value="Genomic_DNA"/>
</dbReference>
<accession>A0ABW2YYR7</accession>
<keyword evidence="2" id="KW-1003">Cell membrane</keyword>
<feature type="domain" description="ABC3 transporter permease C-terminal" evidence="7">
    <location>
        <begin position="297"/>
        <end position="413"/>
    </location>
</feature>
<feature type="transmembrane region" description="Helical" evidence="6">
    <location>
        <begin position="338"/>
        <end position="365"/>
    </location>
</feature>
<dbReference type="PANTHER" id="PTHR30572:SF18">
    <property type="entry name" value="ABC-TYPE MACROLIDE FAMILY EXPORT SYSTEM PERMEASE COMPONENT 2"/>
    <property type="match status" value="1"/>
</dbReference>
<evidence type="ECO:0000259" key="8">
    <source>
        <dbReference type="Pfam" id="PF12704"/>
    </source>
</evidence>